<dbReference type="SUPFAM" id="SSF54695">
    <property type="entry name" value="POZ domain"/>
    <property type="match status" value="1"/>
</dbReference>
<feature type="domain" description="BTB" evidence="2">
    <location>
        <begin position="17"/>
        <end position="84"/>
    </location>
</feature>
<feature type="region of interest" description="Disordered" evidence="1">
    <location>
        <begin position="104"/>
        <end position="126"/>
    </location>
</feature>
<dbReference type="EMBL" id="JAOQBH010000030">
    <property type="protein sequence ID" value="KAJ4113237.1"/>
    <property type="molecule type" value="Genomic_DNA"/>
</dbReference>
<accession>A0ABQ8QX85</accession>
<organism evidence="3 4">
    <name type="scientific">Fusarium equiseti</name>
    <name type="common">Fusarium scirpi</name>
    <dbReference type="NCBI Taxonomy" id="61235"/>
    <lineage>
        <taxon>Eukaryota</taxon>
        <taxon>Fungi</taxon>
        <taxon>Dikarya</taxon>
        <taxon>Ascomycota</taxon>
        <taxon>Pezizomycotina</taxon>
        <taxon>Sordariomycetes</taxon>
        <taxon>Hypocreomycetidae</taxon>
        <taxon>Hypocreales</taxon>
        <taxon>Nectriaceae</taxon>
        <taxon>Fusarium</taxon>
        <taxon>Fusarium incarnatum-equiseti species complex</taxon>
    </lineage>
</organism>
<keyword evidence="4" id="KW-1185">Reference proteome</keyword>
<dbReference type="PROSITE" id="PS50097">
    <property type="entry name" value="BTB"/>
    <property type="match status" value="1"/>
</dbReference>
<evidence type="ECO:0000313" key="4">
    <source>
        <dbReference type="Proteomes" id="UP001152024"/>
    </source>
</evidence>
<name>A0ABQ8QX85_FUSEQ</name>
<proteinExistence type="predicted"/>
<dbReference type="PANTHER" id="PTHR47843:SF5">
    <property type="entry name" value="BTB_POZ DOMAIN PROTEIN"/>
    <property type="match status" value="1"/>
</dbReference>
<dbReference type="SMART" id="SM00225">
    <property type="entry name" value="BTB"/>
    <property type="match status" value="1"/>
</dbReference>
<dbReference type="InterPro" id="IPR000210">
    <property type="entry name" value="BTB/POZ_dom"/>
</dbReference>
<evidence type="ECO:0000256" key="1">
    <source>
        <dbReference type="SAM" id="MobiDB-lite"/>
    </source>
</evidence>
<dbReference type="InterPro" id="IPR011333">
    <property type="entry name" value="SKP1/BTB/POZ_sf"/>
</dbReference>
<dbReference type="Gene3D" id="3.30.710.10">
    <property type="entry name" value="Potassium Channel Kv1.1, Chain A"/>
    <property type="match status" value="1"/>
</dbReference>
<reference evidence="3" key="1">
    <citation type="submission" date="2022-09" db="EMBL/GenBank/DDBJ databases">
        <title>Fusarium specimens isolated from Avocado Roots.</title>
        <authorList>
            <person name="Stajich J."/>
            <person name="Roper C."/>
            <person name="Heimlech-Rivalta G."/>
        </authorList>
    </citation>
    <scope>NUCLEOTIDE SEQUENCE</scope>
    <source>
        <strain evidence="3">CF00095</strain>
    </source>
</reference>
<dbReference type="Pfam" id="PF00651">
    <property type="entry name" value="BTB"/>
    <property type="match status" value="1"/>
</dbReference>
<evidence type="ECO:0000313" key="3">
    <source>
        <dbReference type="EMBL" id="KAJ4113237.1"/>
    </source>
</evidence>
<protein>
    <recommendedName>
        <fullName evidence="2">BTB domain-containing protein</fullName>
    </recommendedName>
</protein>
<gene>
    <name evidence="3" type="ORF">NW768_011513</name>
</gene>
<sequence>MAPHEFLSSILVSGQFSDFTLVCEGQEFRLHQAVVCPQSCVFDAALCGRFEEATTKIITVKEFDLATVKRLVSFFYTGDYDGEPPEESAQDEDAIVTDADADADADADNEQNDPQGSGDEAGGDSDLRKALDEATNRYTLMLLSHLKVNAIADYYDIPGLRDLAESKLRNILKVIETVLPRLLQEVSSSGAHANLNSLIAKAVAEADDASQLLKQNNNWLKLDPELYTEIIVACSREMGILRKELRLSKERYGKEIACRAAITKAMEICIAKLNGTQKCRHCDEKFSCFIEAENVVLGSSQCTFMLRCKSCRTRHP</sequence>
<dbReference type="CDD" id="cd18186">
    <property type="entry name" value="BTB_POZ_ZBTB_KLHL-like"/>
    <property type="match status" value="1"/>
</dbReference>
<dbReference type="Proteomes" id="UP001152024">
    <property type="component" value="Unassembled WGS sequence"/>
</dbReference>
<evidence type="ECO:0000259" key="2">
    <source>
        <dbReference type="PROSITE" id="PS50097"/>
    </source>
</evidence>
<comment type="caution">
    <text evidence="3">The sequence shown here is derived from an EMBL/GenBank/DDBJ whole genome shotgun (WGS) entry which is preliminary data.</text>
</comment>
<dbReference type="PANTHER" id="PTHR47843">
    <property type="entry name" value="BTB DOMAIN-CONTAINING PROTEIN-RELATED"/>
    <property type="match status" value="1"/>
</dbReference>